<feature type="region of interest" description="Disordered" evidence="8">
    <location>
        <begin position="793"/>
        <end position="825"/>
    </location>
</feature>
<reference evidence="10 11" key="1">
    <citation type="journal article" date="2021" name="bioRxiv">
        <title>Chromosome-scale and haplotype-resolved genome assembly of a tetraploid potato cultivar.</title>
        <authorList>
            <person name="Sun H."/>
            <person name="Jiao W.-B."/>
            <person name="Krause K."/>
            <person name="Campoy J.A."/>
            <person name="Goel M."/>
            <person name="Folz-Donahue K."/>
            <person name="Kukat C."/>
            <person name="Huettel B."/>
            <person name="Schneeberger K."/>
        </authorList>
    </citation>
    <scope>NUCLEOTIDE SEQUENCE [LARGE SCALE GENOMIC DNA]</scope>
    <source>
        <strain evidence="10">SolTubOtavaFocal</strain>
        <tissue evidence="10">Leaves</tissue>
    </source>
</reference>
<keyword evidence="11" id="KW-1185">Reference proteome</keyword>
<evidence type="ECO:0000256" key="5">
    <source>
        <dbReference type="ARBA" id="ARBA00023125"/>
    </source>
</evidence>
<dbReference type="InterPro" id="IPR018289">
    <property type="entry name" value="MULE_transposase_dom"/>
</dbReference>
<feature type="compositionally biased region" description="Basic and acidic residues" evidence="8">
    <location>
        <begin position="708"/>
        <end position="717"/>
    </location>
</feature>
<evidence type="ECO:0000256" key="3">
    <source>
        <dbReference type="ARBA" id="ARBA00022771"/>
    </source>
</evidence>
<evidence type="ECO:0000259" key="9">
    <source>
        <dbReference type="PROSITE" id="PS50966"/>
    </source>
</evidence>
<dbReference type="InterPro" id="IPR006564">
    <property type="entry name" value="Znf_PMZ"/>
</dbReference>
<dbReference type="PANTHER" id="PTHR31973:SF189">
    <property type="entry name" value="TRANSPOSASE, MUDR, PLANT, MULE TRANSPOSASE DOMAIN PROTEIN-RELATED"/>
    <property type="match status" value="1"/>
</dbReference>
<evidence type="ECO:0000256" key="1">
    <source>
        <dbReference type="ARBA" id="ARBA00022578"/>
    </source>
</evidence>
<feature type="domain" description="SWIM-type" evidence="9">
    <location>
        <begin position="607"/>
        <end position="648"/>
    </location>
</feature>
<dbReference type="InterPro" id="IPR007527">
    <property type="entry name" value="Znf_SWIM"/>
</dbReference>
<evidence type="ECO:0000313" key="10">
    <source>
        <dbReference type="EMBL" id="KAH0763997.1"/>
    </source>
</evidence>
<dbReference type="Pfam" id="PF26130">
    <property type="entry name" value="PB1-like"/>
    <property type="match status" value="1"/>
</dbReference>
<name>A0ABQ7VIS8_SOLTU</name>
<evidence type="ECO:0000256" key="4">
    <source>
        <dbReference type="ARBA" id="ARBA00022833"/>
    </source>
</evidence>
<evidence type="ECO:0000256" key="2">
    <source>
        <dbReference type="ARBA" id="ARBA00022723"/>
    </source>
</evidence>
<keyword evidence="4" id="KW-0862">Zinc</keyword>
<accession>A0ABQ7VIS8</accession>
<organism evidence="10 11">
    <name type="scientific">Solanum tuberosum</name>
    <name type="common">Potato</name>
    <dbReference type="NCBI Taxonomy" id="4113"/>
    <lineage>
        <taxon>Eukaryota</taxon>
        <taxon>Viridiplantae</taxon>
        <taxon>Streptophyta</taxon>
        <taxon>Embryophyta</taxon>
        <taxon>Tracheophyta</taxon>
        <taxon>Spermatophyta</taxon>
        <taxon>Magnoliopsida</taxon>
        <taxon>eudicotyledons</taxon>
        <taxon>Gunneridae</taxon>
        <taxon>Pentapetalae</taxon>
        <taxon>asterids</taxon>
        <taxon>lamiids</taxon>
        <taxon>Solanales</taxon>
        <taxon>Solanaceae</taxon>
        <taxon>Solanoideae</taxon>
        <taxon>Solaneae</taxon>
        <taxon>Solanum</taxon>
    </lineage>
</organism>
<comment type="caution">
    <text evidence="10">The sequence shown here is derived from an EMBL/GenBank/DDBJ whole genome shotgun (WGS) entry which is preliminary data.</text>
</comment>
<evidence type="ECO:0000256" key="8">
    <source>
        <dbReference type="SAM" id="MobiDB-lite"/>
    </source>
</evidence>
<protein>
    <recommendedName>
        <fullName evidence="9">SWIM-type domain-containing protein</fullName>
    </recommendedName>
</protein>
<keyword evidence="2" id="KW-0479">Metal-binding</keyword>
<gene>
    <name evidence="10" type="ORF">KY290_020070</name>
</gene>
<keyword evidence="5" id="KW-0238">DNA-binding</keyword>
<dbReference type="SMART" id="SM00575">
    <property type="entry name" value="ZnF_PMZ"/>
    <property type="match status" value="1"/>
</dbReference>
<dbReference type="EMBL" id="JAIVGD010000013">
    <property type="protein sequence ID" value="KAH0763997.1"/>
    <property type="molecule type" value="Genomic_DNA"/>
</dbReference>
<evidence type="ECO:0000313" key="11">
    <source>
        <dbReference type="Proteomes" id="UP000826656"/>
    </source>
</evidence>
<dbReference type="PROSITE" id="PS50966">
    <property type="entry name" value="ZF_SWIM"/>
    <property type="match status" value="1"/>
</dbReference>
<proteinExistence type="predicted"/>
<evidence type="ECO:0000256" key="7">
    <source>
        <dbReference type="PROSITE-ProRule" id="PRU00325"/>
    </source>
</evidence>
<dbReference type="InterPro" id="IPR001207">
    <property type="entry name" value="Transposase_mutator"/>
</dbReference>
<dbReference type="PANTHER" id="PTHR31973">
    <property type="entry name" value="POLYPROTEIN, PUTATIVE-RELATED"/>
    <property type="match status" value="1"/>
</dbReference>
<keyword evidence="1" id="KW-0815">Transposition</keyword>
<keyword evidence="6" id="KW-0233">DNA recombination</keyword>
<dbReference type="Pfam" id="PF04434">
    <property type="entry name" value="SWIM"/>
    <property type="match status" value="1"/>
</dbReference>
<dbReference type="Proteomes" id="UP000826656">
    <property type="component" value="Unassembled WGS sequence"/>
</dbReference>
<dbReference type="Pfam" id="PF10551">
    <property type="entry name" value="MULE"/>
    <property type="match status" value="1"/>
</dbReference>
<sequence>MTLVDIIFNYGGEWIKKPNVMYSKKLIDIWTGYDPDLLSFIDIVNEYNSKFGYLGVQQLIVTVPSGNYYEIDGDNGIRQLLYLVSEEFKVLNIYAVDEGEELIEVHNISQYSESYVATTEVGTTEVGTDGESDNESDDNHVEVEYDSDDLNKIAFQKNRIIDETLLDYKELCIGMSFKDIPEARLCINLYALVNKRNLKQLKSDPSRLRYECVAGCRFSLHISGDKDMPGVRIKTLKNTHDCNEAFDNGRVDHLTIAYYFKSKLQNDPKYRIKDMRDDLEKRFDVNVSHGKCKRAKRLILEKLEGSFTDDYNRLEAYANELRSSNPGSDVIINISKDALANGKRRFLRMFICFHALKMGFKDGLRPFIGLDGTFLKGKAKGQLLTAVGQDCQSHSYLIAWAVVDKETKRTWNWFLGHLKRSLDLKEVGEGITFISDMQKGLLQAMKDVFPESHHRFCAKHVEANWCKTWRSEELQKVFWWCSWTTYEEDFKDKLNMIGSLDKTAAEDLLKYPPNAWCRAYFDTVCKNYEVVNNFTESVNKWILEARGKPIIKMLEEIRTKVMNQLRKREDEVRFWATEFSPKSMQLFNEYMKIAQKCKVNFNGDYGYEITEGCDRHTVNMILKRCTCRQWDLNGIPCPHAISAMLYNKLDPLSEMSWWYSKEAFMLTYRHKLQPVRSEKFWKVDPHQAMEPPDLVKMVGRPKTKRVRKKDEAIKRQGEWASSRKGRVMTCNNCGEPNHNSKGCKKFVNTKPMKRARKLIDEPEEINLTAPQSTQASQVVNFMSTPTLMHHAPQFSGLRPSIPSKTPDFELSETSKQRSSKPDATTLQHTVHPDLTINFPNHDPDPTIRPMVVSENAIFRARQEGPIPSGTRIINFVGDHNGVSVPSNLPYSPTNLTWKGKTAITQGQLEMQNRQKIKKLKPRKGQK</sequence>
<dbReference type="PROSITE" id="PS01007">
    <property type="entry name" value="TRANSPOSASE_MUTATOR"/>
    <property type="match status" value="1"/>
</dbReference>
<evidence type="ECO:0000256" key="6">
    <source>
        <dbReference type="ARBA" id="ARBA00023172"/>
    </source>
</evidence>
<dbReference type="InterPro" id="IPR058594">
    <property type="entry name" value="PB1-like_dom_pln"/>
</dbReference>
<feature type="region of interest" description="Disordered" evidence="8">
    <location>
        <begin position="701"/>
        <end position="720"/>
    </location>
</feature>
<keyword evidence="3 7" id="KW-0863">Zinc-finger</keyword>